<accession>A0ABD3V3J2</accession>
<proteinExistence type="predicted"/>
<dbReference type="Proteomes" id="UP001634394">
    <property type="component" value="Unassembled WGS sequence"/>
</dbReference>
<sequence length="85" mass="10099">LDEFPNYSLYFATESPYKTQYGNDLPLGRRTSTESRDLAGTFRHFPARDDGQENMAFYYDDHFWDDRGDPIRDRRTCDYIAIDTK</sequence>
<evidence type="ECO:0000313" key="2">
    <source>
        <dbReference type="Proteomes" id="UP001634394"/>
    </source>
</evidence>
<feature type="non-terminal residue" evidence="1">
    <location>
        <position position="1"/>
    </location>
</feature>
<evidence type="ECO:0000313" key="1">
    <source>
        <dbReference type="EMBL" id="KAL3855213.1"/>
    </source>
</evidence>
<keyword evidence="2" id="KW-1185">Reference proteome</keyword>
<feature type="non-terminal residue" evidence="1">
    <location>
        <position position="85"/>
    </location>
</feature>
<gene>
    <name evidence="1" type="ORF">ACJMK2_014433</name>
</gene>
<reference evidence="1 2" key="1">
    <citation type="submission" date="2024-11" db="EMBL/GenBank/DDBJ databases">
        <title>Chromosome-level genome assembly of the freshwater bivalve Anodonta woodiana.</title>
        <authorList>
            <person name="Chen X."/>
        </authorList>
    </citation>
    <scope>NUCLEOTIDE SEQUENCE [LARGE SCALE GENOMIC DNA]</scope>
    <source>
        <strain evidence="1">MN2024</strain>
        <tissue evidence="1">Gills</tissue>
    </source>
</reference>
<dbReference type="AlphaFoldDB" id="A0ABD3V3J2"/>
<protein>
    <submittedName>
        <fullName evidence="1">Uncharacterized protein</fullName>
    </submittedName>
</protein>
<dbReference type="EMBL" id="JBJQND010000014">
    <property type="protein sequence ID" value="KAL3855213.1"/>
    <property type="molecule type" value="Genomic_DNA"/>
</dbReference>
<organism evidence="1 2">
    <name type="scientific">Sinanodonta woodiana</name>
    <name type="common">Chinese pond mussel</name>
    <name type="synonym">Anodonta woodiana</name>
    <dbReference type="NCBI Taxonomy" id="1069815"/>
    <lineage>
        <taxon>Eukaryota</taxon>
        <taxon>Metazoa</taxon>
        <taxon>Spiralia</taxon>
        <taxon>Lophotrochozoa</taxon>
        <taxon>Mollusca</taxon>
        <taxon>Bivalvia</taxon>
        <taxon>Autobranchia</taxon>
        <taxon>Heteroconchia</taxon>
        <taxon>Palaeoheterodonta</taxon>
        <taxon>Unionida</taxon>
        <taxon>Unionoidea</taxon>
        <taxon>Unionidae</taxon>
        <taxon>Unioninae</taxon>
        <taxon>Sinanodonta</taxon>
    </lineage>
</organism>
<name>A0ABD3V3J2_SINWO</name>
<comment type="caution">
    <text evidence="1">The sequence shown here is derived from an EMBL/GenBank/DDBJ whole genome shotgun (WGS) entry which is preliminary data.</text>
</comment>